<evidence type="ECO:0000256" key="2">
    <source>
        <dbReference type="PIRSR" id="PIRSR001221-1"/>
    </source>
</evidence>
<accession>A0AAN7VB30</accession>
<dbReference type="InterPro" id="IPR052739">
    <property type="entry name" value="FAAH2"/>
</dbReference>
<dbReference type="GO" id="GO:0012505">
    <property type="term" value="C:endomembrane system"/>
    <property type="evidence" value="ECO:0007669"/>
    <property type="project" value="TreeGrafter"/>
</dbReference>
<dbReference type="SUPFAM" id="SSF75304">
    <property type="entry name" value="Amidase signature (AS) enzymes"/>
    <property type="match status" value="1"/>
</dbReference>
<proteinExistence type="inferred from homology"/>
<comment type="caution">
    <text evidence="4">The sequence shown here is derived from an EMBL/GenBank/DDBJ whole genome shotgun (WGS) entry which is preliminary data.</text>
</comment>
<feature type="active site" description="Charge relay system" evidence="2">
    <location>
        <position position="216"/>
    </location>
</feature>
<dbReference type="InterPro" id="IPR020556">
    <property type="entry name" value="Amidase_CS"/>
</dbReference>
<evidence type="ECO:0000313" key="5">
    <source>
        <dbReference type="Proteomes" id="UP001329430"/>
    </source>
</evidence>
<feature type="active site" description="Acyl-ester intermediate" evidence="2">
    <location>
        <position position="240"/>
    </location>
</feature>
<dbReference type="Gene3D" id="3.90.1300.10">
    <property type="entry name" value="Amidase signature (AS) domain"/>
    <property type="match status" value="1"/>
</dbReference>
<feature type="domain" description="Amidase" evidence="3">
    <location>
        <begin position="81"/>
        <end position="513"/>
    </location>
</feature>
<dbReference type="PANTHER" id="PTHR43372">
    <property type="entry name" value="FATTY-ACID AMIDE HYDROLASE"/>
    <property type="match status" value="1"/>
</dbReference>
<dbReference type="EMBL" id="JAVRBK010000007">
    <property type="protein sequence ID" value="KAK5641776.1"/>
    <property type="molecule type" value="Genomic_DNA"/>
</dbReference>
<evidence type="ECO:0000256" key="1">
    <source>
        <dbReference type="ARBA" id="ARBA00009199"/>
    </source>
</evidence>
<sequence>MCTPRVKTKKSSTRCKKFISLLLKVFVFVRIYVDKLIDFLFGCYYKSRVQIVPKPTNSLVIEDATTLAKQIREQKLTSEHVTRACIDRIKQVNSMINAVVDDRFEDAIAEAKSIDERIKNNKISQDEFETKPFLGVPFTTKETSQCKGMRSTFGLLCRKEKRAEEDAQVVHLLKNAGGILIGLTNVPILNMWSETDNQVYGRTNNPYNSTRTVGGSSGGEAAIIAACGVPFGIGTDIGGSVRIPAFSCGIFGHKPTGELISTKGLTYRTGQEPSTIMSVGTLTRTSRDIIPFLKVLLDKNVNKLQLDKKVNVKDLQIYYMLDNGDPKISALGKEMRALILRVVKHFETNLNASPKKLNLPDMKHGLELWRYWITQEANVNFARDLTDRKGQVNPIVEVFKFLLRCSEYNIGAIIYLVGTFLPVKNEKWARDLRKQLMDALIAALGNNGVLVCPSAPWSARYHNTSALQPYNLGYFAVWNMFKFPATQVPLGLDSEGLPVGVQVVAAPYQDHLCIAVAKELEESFGGFVPPFSS</sequence>
<dbReference type="Pfam" id="PF01425">
    <property type="entry name" value="Amidase"/>
    <property type="match status" value="1"/>
</dbReference>
<protein>
    <recommendedName>
        <fullName evidence="3">Amidase domain-containing protein</fullName>
    </recommendedName>
</protein>
<name>A0AAN7VB30_9COLE</name>
<dbReference type="AlphaFoldDB" id="A0AAN7VB30"/>
<dbReference type="PANTHER" id="PTHR43372:SF1">
    <property type="entry name" value="LD38433P"/>
    <property type="match status" value="1"/>
</dbReference>
<dbReference type="PROSITE" id="PS00571">
    <property type="entry name" value="AMIDASES"/>
    <property type="match status" value="1"/>
</dbReference>
<feature type="active site" description="Charge relay system" evidence="2">
    <location>
        <position position="141"/>
    </location>
</feature>
<dbReference type="InterPro" id="IPR036928">
    <property type="entry name" value="AS_sf"/>
</dbReference>
<dbReference type="PIRSF" id="PIRSF001221">
    <property type="entry name" value="Amidase_fungi"/>
    <property type="match status" value="1"/>
</dbReference>
<gene>
    <name evidence="4" type="ORF">RI129_010323</name>
</gene>
<keyword evidence="5" id="KW-1185">Reference proteome</keyword>
<organism evidence="4 5">
    <name type="scientific">Pyrocoelia pectoralis</name>
    <dbReference type="NCBI Taxonomy" id="417401"/>
    <lineage>
        <taxon>Eukaryota</taxon>
        <taxon>Metazoa</taxon>
        <taxon>Ecdysozoa</taxon>
        <taxon>Arthropoda</taxon>
        <taxon>Hexapoda</taxon>
        <taxon>Insecta</taxon>
        <taxon>Pterygota</taxon>
        <taxon>Neoptera</taxon>
        <taxon>Endopterygota</taxon>
        <taxon>Coleoptera</taxon>
        <taxon>Polyphaga</taxon>
        <taxon>Elateriformia</taxon>
        <taxon>Elateroidea</taxon>
        <taxon>Lampyridae</taxon>
        <taxon>Lampyrinae</taxon>
        <taxon>Pyrocoelia</taxon>
    </lineage>
</organism>
<comment type="similarity">
    <text evidence="1">Belongs to the amidase family.</text>
</comment>
<evidence type="ECO:0000259" key="3">
    <source>
        <dbReference type="Pfam" id="PF01425"/>
    </source>
</evidence>
<reference evidence="4 5" key="1">
    <citation type="journal article" date="2024" name="Insects">
        <title>An Improved Chromosome-Level Genome Assembly of the Firefly Pyrocoelia pectoralis.</title>
        <authorList>
            <person name="Fu X."/>
            <person name="Meyer-Rochow V.B."/>
            <person name="Ballantyne L."/>
            <person name="Zhu X."/>
        </authorList>
    </citation>
    <scope>NUCLEOTIDE SEQUENCE [LARGE SCALE GENOMIC DNA]</scope>
    <source>
        <strain evidence="4">XCY_ONT2</strain>
    </source>
</reference>
<dbReference type="InterPro" id="IPR023631">
    <property type="entry name" value="Amidase_dom"/>
</dbReference>
<dbReference type="Proteomes" id="UP001329430">
    <property type="component" value="Chromosome 7"/>
</dbReference>
<evidence type="ECO:0000313" key="4">
    <source>
        <dbReference type="EMBL" id="KAK5641776.1"/>
    </source>
</evidence>